<sequence length="135" mass="15139">MSATHTDVRGKAAIEPCGSPDHEDCGIRLALDRLGEQWTVMALAELSAGPRRYRELERALVGVSQRMMTLTLRRLERDGHVLRHVEPTVPPSVTYELTELGRSFAEQVASLATWSRQRKAEIETAQARFDGRPTN</sequence>
<keyword evidence="6" id="KW-1185">Reference proteome</keyword>
<keyword evidence="2 5" id="KW-0238">DNA-binding</keyword>
<proteinExistence type="predicted"/>
<dbReference type="RefSeq" id="WP_103224331.1">
    <property type="nucleotide sequence ID" value="NZ_PPCN01000010.1"/>
</dbReference>
<evidence type="ECO:0000256" key="1">
    <source>
        <dbReference type="ARBA" id="ARBA00023015"/>
    </source>
</evidence>
<dbReference type="Pfam" id="PF01638">
    <property type="entry name" value="HxlR"/>
    <property type="match status" value="1"/>
</dbReference>
<dbReference type="PANTHER" id="PTHR33204">
    <property type="entry name" value="TRANSCRIPTIONAL REGULATOR, MARR FAMILY"/>
    <property type="match status" value="1"/>
</dbReference>
<comment type="caution">
    <text evidence="5">The sequence shown here is derived from an EMBL/GenBank/DDBJ whole genome shotgun (WGS) entry which is preliminary data.</text>
</comment>
<dbReference type="InterPro" id="IPR036390">
    <property type="entry name" value="WH_DNA-bd_sf"/>
</dbReference>
<name>A0A2S3UNM7_9HYPH</name>
<evidence type="ECO:0000313" key="5">
    <source>
        <dbReference type="EMBL" id="POF29180.1"/>
    </source>
</evidence>
<dbReference type="SUPFAM" id="SSF46785">
    <property type="entry name" value="Winged helix' DNA-binding domain"/>
    <property type="match status" value="1"/>
</dbReference>
<dbReference type="GO" id="GO:0003677">
    <property type="term" value="F:DNA binding"/>
    <property type="evidence" value="ECO:0007669"/>
    <property type="project" value="UniProtKB-KW"/>
</dbReference>
<keyword evidence="1" id="KW-0805">Transcription regulation</keyword>
<dbReference type="Gene3D" id="1.10.10.10">
    <property type="entry name" value="Winged helix-like DNA-binding domain superfamily/Winged helix DNA-binding domain"/>
    <property type="match status" value="1"/>
</dbReference>
<evidence type="ECO:0000256" key="3">
    <source>
        <dbReference type="ARBA" id="ARBA00023163"/>
    </source>
</evidence>
<organism evidence="5 6">
    <name type="scientific">Roseibium marinum</name>
    <dbReference type="NCBI Taxonomy" id="281252"/>
    <lineage>
        <taxon>Bacteria</taxon>
        <taxon>Pseudomonadati</taxon>
        <taxon>Pseudomonadota</taxon>
        <taxon>Alphaproteobacteria</taxon>
        <taxon>Hyphomicrobiales</taxon>
        <taxon>Stappiaceae</taxon>
        <taxon>Roseibium</taxon>
    </lineage>
</organism>
<reference evidence="5 6" key="1">
    <citation type="submission" date="2018-01" db="EMBL/GenBank/DDBJ databases">
        <title>Genomic Encyclopedia of Archaeal and Bacterial Type Strains, Phase II (KMG-II): from individual species to whole genera.</title>
        <authorList>
            <person name="Goeker M."/>
        </authorList>
    </citation>
    <scope>NUCLEOTIDE SEQUENCE [LARGE SCALE GENOMIC DNA]</scope>
    <source>
        <strain evidence="5 6">DSM 17023</strain>
    </source>
</reference>
<dbReference type="OrthoDB" id="9800350at2"/>
<gene>
    <name evidence="5" type="ORF">CLV41_110184</name>
</gene>
<dbReference type="PANTHER" id="PTHR33204:SF39">
    <property type="entry name" value="TRANSCRIPTIONAL REGULATORY PROTEIN"/>
    <property type="match status" value="1"/>
</dbReference>
<dbReference type="EMBL" id="PPCN01000010">
    <property type="protein sequence ID" value="POF29180.1"/>
    <property type="molecule type" value="Genomic_DNA"/>
</dbReference>
<dbReference type="AlphaFoldDB" id="A0A2S3UNM7"/>
<evidence type="ECO:0000313" key="6">
    <source>
        <dbReference type="Proteomes" id="UP000236959"/>
    </source>
</evidence>
<evidence type="ECO:0000256" key="2">
    <source>
        <dbReference type="ARBA" id="ARBA00023125"/>
    </source>
</evidence>
<dbReference type="InterPro" id="IPR002577">
    <property type="entry name" value="HTH_HxlR"/>
</dbReference>
<dbReference type="PROSITE" id="PS51118">
    <property type="entry name" value="HTH_HXLR"/>
    <property type="match status" value="1"/>
</dbReference>
<feature type="domain" description="HTH hxlR-type" evidence="4">
    <location>
        <begin position="25"/>
        <end position="123"/>
    </location>
</feature>
<dbReference type="Proteomes" id="UP000236959">
    <property type="component" value="Unassembled WGS sequence"/>
</dbReference>
<accession>A0A2S3UNM7</accession>
<dbReference type="InterPro" id="IPR036388">
    <property type="entry name" value="WH-like_DNA-bd_sf"/>
</dbReference>
<evidence type="ECO:0000259" key="4">
    <source>
        <dbReference type="PROSITE" id="PS51118"/>
    </source>
</evidence>
<protein>
    <submittedName>
        <fullName evidence="5">DNA-binding HxlR family transcriptional regulator</fullName>
    </submittedName>
</protein>
<keyword evidence="3" id="KW-0804">Transcription</keyword>